<dbReference type="RefSeq" id="WP_131895599.1">
    <property type="nucleotide sequence ID" value="NZ_SMKU01000105.1"/>
</dbReference>
<dbReference type="EMBL" id="SMKU01000105">
    <property type="protein sequence ID" value="TDD84100.1"/>
    <property type="molecule type" value="Genomic_DNA"/>
</dbReference>
<keyword evidence="2" id="KW-1185">Reference proteome</keyword>
<evidence type="ECO:0000313" key="2">
    <source>
        <dbReference type="Proteomes" id="UP000294513"/>
    </source>
</evidence>
<reference evidence="1 2" key="1">
    <citation type="submission" date="2019-03" db="EMBL/GenBank/DDBJ databases">
        <title>Draft genome sequences of novel Actinobacteria.</title>
        <authorList>
            <person name="Sahin N."/>
            <person name="Ay H."/>
            <person name="Saygin H."/>
        </authorList>
    </citation>
    <scope>NUCLEOTIDE SEQUENCE [LARGE SCALE GENOMIC DNA]</scope>
    <source>
        <strain evidence="1 2">H3C3</strain>
    </source>
</reference>
<dbReference type="Proteomes" id="UP000294513">
    <property type="component" value="Unassembled WGS sequence"/>
</dbReference>
<protein>
    <recommendedName>
        <fullName evidence="3">DUF317 domain-containing protein</fullName>
    </recommendedName>
</protein>
<gene>
    <name evidence="1" type="ORF">E1298_20465</name>
</gene>
<evidence type="ECO:0000313" key="1">
    <source>
        <dbReference type="EMBL" id="TDD84100.1"/>
    </source>
</evidence>
<organism evidence="1 2">
    <name type="scientific">Actinomadura rubrisoli</name>
    <dbReference type="NCBI Taxonomy" id="2530368"/>
    <lineage>
        <taxon>Bacteria</taxon>
        <taxon>Bacillati</taxon>
        <taxon>Actinomycetota</taxon>
        <taxon>Actinomycetes</taxon>
        <taxon>Streptosporangiales</taxon>
        <taxon>Thermomonosporaceae</taxon>
        <taxon>Actinomadura</taxon>
    </lineage>
</organism>
<dbReference type="AlphaFoldDB" id="A0A4R5BGT0"/>
<name>A0A4R5BGT0_9ACTN</name>
<accession>A0A4R5BGT0</accession>
<proteinExistence type="predicted"/>
<evidence type="ECO:0008006" key="3">
    <source>
        <dbReference type="Google" id="ProtNLM"/>
    </source>
</evidence>
<comment type="caution">
    <text evidence="1">The sequence shown here is derived from an EMBL/GenBank/DDBJ whole genome shotgun (WGS) entry which is preliminary data.</text>
</comment>
<sequence length="75" mass="8037">MACALVEADGYPALAVSRVDGIGGTFTIGCAYHPRHKQWWIVTAGANGQTAWLALATAPLEAAELAIIEMRRRRA</sequence>
<dbReference type="OrthoDB" id="3477306at2"/>